<reference evidence="1" key="2">
    <citation type="submission" date="2017-11" db="EMBL/GenBank/DDBJ databases">
        <title>Coralsnake Venomics: Analyses of Venom Gland Transcriptomes and Proteomes of Six Brazilian Taxa.</title>
        <authorList>
            <person name="Aird S.D."/>
            <person name="Jorge da Silva N."/>
            <person name="Qiu L."/>
            <person name="Villar-Briones A."/>
            <person name="Aparecida-Saddi V."/>
            <person name="Campos-Telles M.P."/>
            <person name="Grau M."/>
            <person name="Mikheyev A.S."/>
        </authorList>
    </citation>
    <scope>NUCLEOTIDE SEQUENCE</scope>
    <source>
        <tissue evidence="1">Venom_gland</tissue>
    </source>
</reference>
<organism evidence="1">
    <name type="scientific">Micrurus lemniscatus lemniscatus</name>
    <dbReference type="NCBI Taxonomy" id="129467"/>
    <lineage>
        <taxon>Eukaryota</taxon>
        <taxon>Metazoa</taxon>
        <taxon>Chordata</taxon>
        <taxon>Craniata</taxon>
        <taxon>Vertebrata</taxon>
        <taxon>Euteleostomi</taxon>
        <taxon>Lepidosauria</taxon>
        <taxon>Squamata</taxon>
        <taxon>Bifurcata</taxon>
        <taxon>Unidentata</taxon>
        <taxon>Episquamata</taxon>
        <taxon>Toxicofera</taxon>
        <taxon>Serpentes</taxon>
        <taxon>Colubroidea</taxon>
        <taxon>Elapidae</taxon>
        <taxon>Elapinae</taxon>
        <taxon>Micrurus</taxon>
    </lineage>
</organism>
<accession>A0A2D4JQ83</accession>
<sequence length="99" mass="11688">MGIIAKVQLSGQPLDWLEKRIYHKCQRDNQRLEQGTKRHRNNQNNQTLEIQLIFNDRLTFSFICSLTLKQTLHSYIVLTTVNNQSCKRFPINPVFQTTI</sequence>
<protein>
    <submittedName>
        <fullName evidence="1">Uncharacterized protein</fullName>
    </submittedName>
</protein>
<evidence type="ECO:0000313" key="1">
    <source>
        <dbReference type="EMBL" id="LAA98662.1"/>
    </source>
</evidence>
<dbReference type="AlphaFoldDB" id="A0A2D4JQ83"/>
<name>A0A2D4JQ83_MICLE</name>
<dbReference type="EMBL" id="IACK01231787">
    <property type="protein sequence ID" value="LAA98662.1"/>
    <property type="molecule type" value="Transcribed_RNA"/>
</dbReference>
<proteinExistence type="predicted"/>
<reference evidence="1" key="1">
    <citation type="submission" date="2017-07" db="EMBL/GenBank/DDBJ databases">
        <authorList>
            <person name="Mikheyev A."/>
            <person name="Grau M."/>
        </authorList>
    </citation>
    <scope>NUCLEOTIDE SEQUENCE</scope>
    <source>
        <tissue evidence="1">Venom_gland</tissue>
    </source>
</reference>